<dbReference type="SUPFAM" id="SSF52540">
    <property type="entry name" value="P-loop containing nucleoside triphosphate hydrolases"/>
    <property type="match status" value="1"/>
</dbReference>
<protein>
    <submittedName>
        <fullName evidence="2">ATP-binding protein</fullName>
    </submittedName>
</protein>
<sequence length="391" mass="45781">MQSFFETHRYLLEHLGSPVRRELMNEIDWNHRLIGIKGARGVGKTTFLLDFAKAHFGYDKSCLYVNLNNLYFTERSIISFADEFRKKGGKTLILDQVYKYPEWSKELRYCYDNFDDLKIVFSGSAVMRLVDQNPDLKGCVAVYRLDGFSFRENLNLATKNKFQTYSLDEILANHEAISTEITSQVRPLAYFNDYLEHGYYPFFLEKRNYLENVVKNVNLILEIDISYLEQIELKYLPKLRKLLYSIAKTAPLQPNVSRLSQEIETSRATVMNYLNYLKNGRLINMLYEDNESTKKPSRIYIQNPNVYHSVTHGNVSQLNMNRTFFLNQLGYRHEVNVSKVSDFKVNNALEFYIGDDAMLKKPLGANEYLAHHMLEVGEGNRIPLWLFGFLY</sequence>
<dbReference type="Proteomes" id="UP000679220">
    <property type="component" value="Unassembled WGS sequence"/>
</dbReference>
<accession>A0A941IZV4</accession>
<evidence type="ECO:0000313" key="3">
    <source>
        <dbReference type="Proteomes" id="UP000679220"/>
    </source>
</evidence>
<dbReference type="EMBL" id="JAGTAR010000036">
    <property type="protein sequence ID" value="MBR8537614.1"/>
    <property type="molecule type" value="Genomic_DNA"/>
</dbReference>
<name>A0A941IZV4_9BACT</name>
<feature type="domain" description="AAA" evidence="1">
    <location>
        <begin position="31"/>
        <end position="153"/>
    </location>
</feature>
<dbReference type="Pfam" id="PF13173">
    <property type="entry name" value="AAA_14"/>
    <property type="match status" value="1"/>
</dbReference>
<dbReference type="InterPro" id="IPR027417">
    <property type="entry name" value="P-loop_NTPase"/>
</dbReference>
<dbReference type="PANTHER" id="PTHR42990">
    <property type="entry name" value="ATPASE"/>
    <property type="match status" value="1"/>
</dbReference>
<gene>
    <name evidence="2" type="ORF">KDU71_18740</name>
</gene>
<dbReference type="GO" id="GO:0005524">
    <property type="term" value="F:ATP binding"/>
    <property type="evidence" value="ECO:0007669"/>
    <property type="project" value="UniProtKB-KW"/>
</dbReference>
<reference evidence="2" key="1">
    <citation type="journal article" date="2018" name="Int. J. Syst. Evol. Microbiol.">
        <title>Carboxylicivirga sediminis sp. nov., isolated from coastal sediment.</title>
        <authorList>
            <person name="Wang F.Q."/>
            <person name="Ren L.H."/>
            <person name="Zou R.J."/>
            <person name="Sun Y.Z."/>
            <person name="Liu X.J."/>
            <person name="Jiang F."/>
            <person name="Liu L.J."/>
        </authorList>
    </citation>
    <scope>NUCLEOTIDE SEQUENCE</scope>
    <source>
        <strain evidence="2">JR1</strain>
    </source>
</reference>
<keyword evidence="3" id="KW-1185">Reference proteome</keyword>
<keyword evidence="2" id="KW-0547">Nucleotide-binding</keyword>
<keyword evidence="2" id="KW-0067">ATP-binding</keyword>
<organism evidence="2 3">
    <name type="scientific">Carboxylicivirga sediminis</name>
    <dbReference type="NCBI Taxonomy" id="2006564"/>
    <lineage>
        <taxon>Bacteria</taxon>
        <taxon>Pseudomonadati</taxon>
        <taxon>Bacteroidota</taxon>
        <taxon>Bacteroidia</taxon>
        <taxon>Marinilabiliales</taxon>
        <taxon>Marinilabiliaceae</taxon>
        <taxon>Carboxylicivirga</taxon>
    </lineage>
</organism>
<dbReference type="Gene3D" id="3.40.50.300">
    <property type="entry name" value="P-loop containing nucleotide triphosphate hydrolases"/>
    <property type="match status" value="1"/>
</dbReference>
<dbReference type="PANTHER" id="PTHR42990:SF1">
    <property type="entry name" value="AAA+ ATPASE DOMAIN-CONTAINING PROTEIN"/>
    <property type="match status" value="1"/>
</dbReference>
<dbReference type="RefSeq" id="WP_212192639.1">
    <property type="nucleotide sequence ID" value="NZ_JAGTAR010000036.1"/>
</dbReference>
<evidence type="ECO:0000259" key="1">
    <source>
        <dbReference type="Pfam" id="PF13173"/>
    </source>
</evidence>
<proteinExistence type="predicted"/>
<evidence type="ECO:0000313" key="2">
    <source>
        <dbReference type="EMBL" id="MBR8537614.1"/>
    </source>
</evidence>
<dbReference type="AlphaFoldDB" id="A0A941IZV4"/>
<comment type="caution">
    <text evidence="2">The sequence shown here is derived from an EMBL/GenBank/DDBJ whole genome shotgun (WGS) entry which is preliminary data.</text>
</comment>
<dbReference type="InterPro" id="IPR041682">
    <property type="entry name" value="AAA_14"/>
</dbReference>
<reference evidence="2" key="2">
    <citation type="submission" date="2021-04" db="EMBL/GenBank/DDBJ databases">
        <authorList>
            <person name="Zhang T."/>
            <person name="Zhang Y."/>
            <person name="Lu D."/>
            <person name="Zuo D."/>
            <person name="Du Z."/>
        </authorList>
    </citation>
    <scope>NUCLEOTIDE SEQUENCE</scope>
    <source>
        <strain evidence="2">JR1</strain>
    </source>
</reference>